<reference evidence="1" key="1">
    <citation type="submission" date="2020-02" db="EMBL/GenBank/DDBJ databases">
        <authorList>
            <person name="Meier V. D."/>
        </authorList>
    </citation>
    <scope>NUCLEOTIDE SEQUENCE</scope>
    <source>
        <strain evidence="1">AVDCRST_MAG92</strain>
    </source>
</reference>
<dbReference type="EMBL" id="CADCTM010000102">
    <property type="protein sequence ID" value="CAA9224281.1"/>
    <property type="molecule type" value="Genomic_DNA"/>
</dbReference>
<gene>
    <name evidence="1" type="ORF">AVDCRST_MAG92-743</name>
</gene>
<organism evidence="1">
    <name type="scientific">uncultured Coleofasciculus sp</name>
    <dbReference type="NCBI Taxonomy" id="1267456"/>
    <lineage>
        <taxon>Bacteria</taxon>
        <taxon>Bacillati</taxon>
        <taxon>Cyanobacteriota</taxon>
        <taxon>Cyanophyceae</taxon>
        <taxon>Coleofasciculales</taxon>
        <taxon>Coleofasciculaceae</taxon>
        <taxon>Coleofasciculus</taxon>
        <taxon>environmental samples</taxon>
    </lineage>
</organism>
<evidence type="ECO:0000313" key="1">
    <source>
        <dbReference type="EMBL" id="CAA9224281.1"/>
    </source>
</evidence>
<accession>A0A6J4HGW9</accession>
<protein>
    <submittedName>
        <fullName evidence="1">Uncharacterized protein</fullName>
    </submittedName>
</protein>
<name>A0A6J4HGW9_9CYAN</name>
<proteinExistence type="predicted"/>
<dbReference type="AlphaFoldDB" id="A0A6J4HGW9"/>
<sequence>MTTLFGVNHRCRETAHLKTGFIRYRQSTTALLGEKKVQLI</sequence>